<reference evidence="11 12" key="1">
    <citation type="submission" date="2017-06" db="EMBL/GenBank/DDBJ databases">
        <title>Genome sequencing of cyanobaciteial culture collection at National Institute for Environmental Studies (NIES).</title>
        <authorList>
            <person name="Hirose Y."/>
            <person name="Shimura Y."/>
            <person name="Fujisawa T."/>
            <person name="Nakamura Y."/>
            <person name="Kawachi M."/>
        </authorList>
    </citation>
    <scope>NUCLEOTIDE SEQUENCE [LARGE SCALE GENOMIC DNA]</scope>
    <source>
        <strain evidence="11 12">NIES-2135</strain>
    </source>
</reference>
<keyword evidence="6" id="KW-0547">Nucleotide-binding</keyword>
<evidence type="ECO:0000313" key="11">
    <source>
        <dbReference type="EMBL" id="BAY57822.1"/>
    </source>
</evidence>
<dbReference type="Proteomes" id="UP000217895">
    <property type="component" value="Chromosome"/>
</dbReference>
<proteinExistence type="inferred from homology"/>
<dbReference type="GO" id="GO:0016779">
    <property type="term" value="F:nucleotidyltransferase activity"/>
    <property type="evidence" value="ECO:0007669"/>
    <property type="project" value="UniProtKB-KW"/>
</dbReference>
<dbReference type="CDD" id="cd05403">
    <property type="entry name" value="NT_KNTase_like"/>
    <property type="match status" value="1"/>
</dbReference>
<evidence type="ECO:0000259" key="10">
    <source>
        <dbReference type="Pfam" id="PF01909"/>
    </source>
</evidence>
<dbReference type="GO" id="GO:0046872">
    <property type="term" value="F:metal ion binding"/>
    <property type="evidence" value="ECO:0007669"/>
    <property type="project" value="UniProtKB-KW"/>
</dbReference>
<evidence type="ECO:0000256" key="9">
    <source>
        <dbReference type="ARBA" id="ARBA00038276"/>
    </source>
</evidence>
<dbReference type="PANTHER" id="PTHR33571:SF12">
    <property type="entry name" value="BSL3053 PROTEIN"/>
    <property type="match status" value="1"/>
</dbReference>
<dbReference type="PANTHER" id="PTHR33571">
    <property type="entry name" value="SSL8005 PROTEIN"/>
    <property type="match status" value="1"/>
</dbReference>
<evidence type="ECO:0000256" key="4">
    <source>
        <dbReference type="ARBA" id="ARBA00022695"/>
    </source>
</evidence>
<feature type="domain" description="Polymerase nucleotidyl transferase" evidence="10">
    <location>
        <begin position="34"/>
        <end position="121"/>
    </location>
</feature>
<keyword evidence="2" id="KW-1277">Toxin-antitoxin system</keyword>
<dbReference type="InterPro" id="IPR043519">
    <property type="entry name" value="NT_sf"/>
</dbReference>
<evidence type="ECO:0000313" key="12">
    <source>
        <dbReference type="Proteomes" id="UP000217895"/>
    </source>
</evidence>
<dbReference type="Pfam" id="PF01909">
    <property type="entry name" value="NTP_transf_2"/>
    <property type="match status" value="1"/>
</dbReference>
<dbReference type="Gene3D" id="3.30.460.10">
    <property type="entry name" value="Beta Polymerase, domain 2"/>
    <property type="match status" value="1"/>
</dbReference>
<gene>
    <name evidence="11" type="ORF">NIES2135_46930</name>
</gene>
<comment type="similarity">
    <text evidence="9">Belongs to the MntA antitoxin family.</text>
</comment>
<dbReference type="EMBL" id="AP018203">
    <property type="protein sequence ID" value="BAY57822.1"/>
    <property type="molecule type" value="Genomic_DNA"/>
</dbReference>
<evidence type="ECO:0000256" key="8">
    <source>
        <dbReference type="ARBA" id="ARBA00022842"/>
    </source>
</evidence>
<accession>A0A1Z4JM52</accession>
<dbReference type="SUPFAM" id="SSF81301">
    <property type="entry name" value="Nucleotidyltransferase"/>
    <property type="match status" value="1"/>
</dbReference>
<dbReference type="InterPro" id="IPR002934">
    <property type="entry name" value="Polymerase_NTP_transf_dom"/>
</dbReference>
<organism evidence="11 12">
    <name type="scientific">Leptolyngbya boryana NIES-2135</name>
    <dbReference type="NCBI Taxonomy" id="1973484"/>
    <lineage>
        <taxon>Bacteria</taxon>
        <taxon>Bacillati</taxon>
        <taxon>Cyanobacteriota</taxon>
        <taxon>Cyanophyceae</taxon>
        <taxon>Leptolyngbyales</taxon>
        <taxon>Leptolyngbyaceae</taxon>
        <taxon>Leptolyngbya group</taxon>
        <taxon>Leptolyngbya</taxon>
    </lineage>
</organism>
<protein>
    <recommendedName>
        <fullName evidence="10">Polymerase nucleotidyl transferase domain-containing protein</fullName>
    </recommendedName>
</protein>
<comment type="cofactor">
    <cofactor evidence="1">
        <name>Mg(2+)</name>
        <dbReference type="ChEBI" id="CHEBI:18420"/>
    </cofactor>
</comment>
<keyword evidence="5" id="KW-0479">Metal-binding</keyword>
<sequence length="126" mass="14617">MTMEPVTTAPIALQTQPIAELLQARLRVEVLEIKALCDRHRIAEFGVFGSVLRDDFRVTGNDPSDVDVLVVFERGYRLSWRAWQNLQTELEQLFGRKVDLVRKELLTNPYRRAEILRTCQIIYAKS</sequence>
<keyword evidence="7" id="KW-0067">ATP-binding</keyword>
<evidence type="ECO:0000256" key="6">
    <source>
        <dbReference type="ARBA" id="ARBA00022741"/>
    </source>
</evidence>
<keyword evidence="3" id="KW-0808">Transferase</keyword>
<evidence type="ECO:0000256" key="1">
    <source>
        <dbReference type="ARBA" id="ARBA00001946"/>
    </source>
</evidence>
<evidence type="ECO:0000256" key="5">
    <source>
        <dbReference type="ARBA" id="ARBA00022723"/>
    </source>
</evidence>
<dbReference type="GO" id="GO:0005524">
    <property type="term" value="F:ATP binding"/>
    <property type="evidence" value="ECO:0007669"/>
    <property type="project" value="UniProtKB-KW"/>
</dbReference>
<keyword evidence="12" id="KW-1185">Reference proteome</keyword>
<keyword evidence="8" id="KW-0460">Magnesium</keyword>
<dbReference type="AlphaFoldDB" id="A0A1Z4JM52"/>
<evidence type="ECO:0000256" key="2">
    <source>
        <dbReference type="ARBA" id="ARBA00022649"/>
    </source>
</evidence>
<dbReference type="InterPro" id="IPR052038">
    <property type="entry name" value="Type-VII_TA_antitoxin"/>
</dbReference>
<name>A0A1Z4JM52_LEPBY</name>
<evidence type="ECO:0000256" key="3">
    <source>
        <dbReference type="ARBA" id="ARBA00022679"/>
    </source>
</evidence>
<evidence type="ECO:0000256" key="7">
    <source>
        <dbReference type="ARBA" id="ARBA00022840"/>
    </source>
</evidence>
<keyword evidence="4" id="KW-0548">Nucleotidyltransferase</keyword>